<dbReference type="HOGENOM" id="CLU_3279700_0_0_1"/>
<dbReference type="InParanoid" id="Q0UNU8"/>
<evidence type="ECO:0000313" key="2">
    <source>
        <dbReference type="Proteomes" id="UP000001055"/>
    </source>
</evidence>
<name>Q0UNU8_PHANO</name>
<dbReference type="RefSeq" id="XP_001796934.1">
    <property type="nucleotide sequence ID" value="XM_001796882.1"/>
</dbReference>
<protein>
    <submittedName>
        <fullName evidence="1">Uncharacterized protein</fullName>
    </submittedName>
</protein>
<accession>Q0UNU8</accession>
<dbReference type="EMBL" id="CH445333">
    <property type="protein sequence ID" value="EAT86397.1"/>
    <property type="molecule type" value="Genomic_DNA"/>
</dbReference>
<gene>
    <name evidence="1" type="ORF">SNOG_06566</name>
</gene>
<proteinExistence type="predicted"/>
<dbReference type="GeneID" id="5973813"/>
<dbReference type="Proteomes" id="UP000001055">
    <property type="component" value="Unassembled WGS sequence"/>
</dbReference>
<organism evidence="1 2">
    <name type="scientific">Phaeosphaeria nodorum (strain SN15 / ATCC MYA-4574 / FGSC 10173)</name>
    <name type="common">Glume blotch fungus</name>
    <name type="synonym">Parastagonospora nodorum</name>
    <dbReference type="NCBI Taxonomy" id="321614"/>
    <lineage>
        <taxon>Eukaryota</taxon>
        <taxon>Fungi</taxon>
        <taxon>Dikarya</taxon>
        <taxon>Ascomycota</taxon>
        <taxon>Pezizomycotina</taxon>
        <taxon>Dothideomycetes</taxon>
        <taxon>Pleosporomycetidae</taxon>
        <taxon>Pleosporales</taxon>
        <taxon>Pleosporineae</taxon>
        <taxon>Phaeosphaeriaceae</taxon>
        <taxon>Parastagonospora</taxon>
    </lineage>
</organism>
<dbReference type="AlphaFoldDB" id="Q0UNU8"/>
<evidence type="ECO:0000313" key="1">
    <source>
        <dbReference type="EMBL" id="EAT86397.1"/>
    </source>
</evidence>
<dbReference type="KEGG" id="pno:SNOG_06566"/>
<reference evidence="2" key="1">
    <citation type="journal article" date="2007" name="Plant Cell">
        <title>Dothideomycete-plant interactions illuminated by genome sequencing and EST analysis of the wheat pathogen Stagonospora nodorum.</title>
        <authorList>
            <person name="Hane J.K."/>
            <person name="Lowe R.G."/>
            <person name="Solomon P.S."/>
            <person name="Tan K.C."/>
            <person name="Schoch C.L."/>
            <person name="Spatafora J.W."/>
            <person name="Crous P.W."/>
            <person name="Kodira C."/>
            <person name="Birren B.W."/>
            <person name="Galagan J.E."/>
            <person name="Torriani S.F."/>
            <person name="McDonald B.A."/>
            <person name="Oliver R.P."/>
        </authorList>
    </citation>
    <scope>NUCLEOTIDE SEQUENCE [LARGE SCALE GENOMIC DNA]</scope>
    <source>
        <strain evidence="2">SN15 / ATCC MYA-4574 / FGSC 10173</strain>
    </source>
</reference>
<sequence>MSVILWAGDVGAEAGSRSWYRVVGALPAHGRRLVTREWERA</sequence>